<comment type="subunit">
    <text evidence="4">Part of the 50S ribosomal subunit.</text>
</comment>
<gene>
    <name evidence="6" type="primary">rpl30p</name>
    <name evidence="4" type="synonym">rpl30</name>
    <name evidence="6" type="ORF">NVIE_013900</name>
</gene>
<dbReference type="GO" id="GO:0003735">
    <property type="term" value="F:structural constituent of ribosome"/>
    <property type="evidence" value="ECO:0007669"/>
    <property type="project" value="InterPro"/>
</dbReference>
<dbReference type="SUPFAM" id="SSF55129">
    <property type="entry name" value="Ribosomal protein L30p/L7e"/>
    <property type="match status" value="1"/>
</dbReference>
<dbReference type="NCBIfam" id="NF004711">
    <property type="entry name" value="PRK06049.1"/>
    <property type="match status" value="1"/>
</dbReference>
<dbReference type="PANTHER" id="PTHR11524">
    <property type="entry name" value="60S RIBOSOMAL PROTEIN L7"/>
    <property type="match status" value="1"/>
</dbReference>
<evidence type="ECO:0000256" key="1">
    <source>
        <dbReference type="ARBA" id="ARBA00007594"/>
    </source>
</evidence>
<proteinExistence type="inferred from homology"/>
<evidence type="ECO:0000259" key="5">
    <source>
        <dbReference type="Pfam" id="PF00327"/>
    </source>
</evidence>
<keyword evidence="3 4" id="KW-0687">Ribonucleoprotein</keyword>
<dbReference type="InterPro" id="IPR016082">
    <property type="entry name" value="Ribosomal_uL30_ferredoxin-like"/>
</dbReference>
<name>A0A060HK13_9ARCH</name>
<keyword evidence="2 4" id="KW-0689">Ribosomal protein</keyword>
<dbReference type="Pfam" id="PF00327">
    <property type="entry name" value="Ribosomal_L30"/>
    <property type="match status" value="1"/>
</dbReference>
<evidence type="ECO:0000313" key="7">
    <source>
        <dbReference type="Proteomes" id="UP000027093"/>
    </source>
</evidence>
<dbReference type="PANTHER" id="PTHR11524:SF16">
    <property type="entry name" value="LARGE RIBOSOMAL SUBUNIT PROTEIN UL30"/>
    <property type="match status" value="1"/>
</dbReference>
<dbReference type="AlphaFoldDB" id="A0A060HK13"/>
<dbReference type="GO" id="GO:0006412">
    <property type="term" value="P:translation"/>
    <property type="evidence" value="ECO:0007669"/>
    <property type="project" value="UniProtKB-UniRule"/>
</dbReference>
<dbReference type="HOGENOM" id="CLU_055156_6_0_2"/>
<dbReference type="KEGG" id="nvn:NVIE_013900"/>
<accession>A0A060HK13</accession>
<evidence type="ECO:0000313" key="6">
    <source>
        <dbReference type="EMBL" id="AIC15630.1"/>
    </source>
</evidence>
<dbReference type="EMBL" id="CP007536">
    <property type="protein sequence ID" value="AIC15630.1"/>
    <property type="molecule type" value="Genomic_DNA"/>
</dbReference>
<dbReference type="Gene3D" id="1.10.15.30">
    <property type="match status" value="1"/>
</dbReference>
<comment type="similarity">
    <text evidence="1 4">Belongs to the universal ribosomal protein uL30 family.</text>
</comment>
<keyword evidence="7" id="KW-1185">Reference proteome</keyword>
<protein>
    <recommendedName>
        <fullName evidence="4">Large ribosomal subunit protein uL30</fullName>
    </recommendedName>
</protein>
<dbReference type="GO" id="GO:0000463">
    <property type="term" value="P:maturation of LSU-rRNA from tricistronic rRNA transcript (SSU-rRNA, 5.8S rRNA, LSU-rRNA)"/>
    <property type="evidence" value="ECO:0007669"/>
    <property type="project" value="TreeGrafter"/>
</dbReference>
<dbReference type="CDD" id="cd01657">
    <property type="entry name" value="Ribosomal_L7_archeal_euk"/>
    <property type="match status" value="1"/>
</dbReference>
<dbReference type="STRING" id="926571.NVIE_013900"/>
<dbReference type="GO" id="GO:0003723">
    <property type="term" value="F:RNA binding"/>
    <property type="evidence" value="ECO:0007669"/>
    <property type="project" value="TreeGrafter"/>
</dbReference>
<dbReference type="InterPro" id="IPR039699">
    <property type="entry name" value="Ribosomal_uL30"/>
</dbReference>
<feature type="domain" description="Large ribosomal subunit protein uL30-like ferredoxin-like fold" evidence="5">
    <location>
        <begin position="8"/>
        <end position="58"/>
    </location>
</feature>
<dbReference type="GO" id="GO:0022625">
    <property type="term" value="C:cytosolic large ribosomal subunit"/>
    <property type="evidence" value="ECO:0007669"/>
    <property type="project" value="TreeGrafter"/>
</dbReference>
<dbReference type="Gene3D" id="3.30.1390.20">
    <property type="entry name" value="Ribosomal protein L30, ferredoxin-like fold domain"/>
    <property type="match status" value="1"/>
</dbReference>
<dbReference type="InterPro" id="IPR036919">
    <property type="entry name" value="Ribo_uL30_ferredoxin-like_sf"/>
</dbReference>
<evidence type="ECO:0000256" key="2">
    <source>
        <dbReference type="ARBA" id="ARBA00022980"/>
    </source>
</evidence>
<dbReference type="InterPro" id="IPR035808">
    <property type="entry name" value="Ribosomal_uL30_euk_arc"/>
</dbReference>
<organism evidence="6 7">
    <name type="scientific">Nitrososphaera viennensis EN76</name>
    <dbReference type="NCBI Taxonomy" id="926571"/>
    <lineage>
        <taxon>Archaea</taxon>
        <taxon>Nitrososphaerota</taxon>
        <taxon>Nitrososphaeria</taxon>
        <taxon>Nitrososphaerales</taxon>
        <taxon>Nitrososphaeraceae</taxon>
        <taxon>Nitrososphaera</taxon>
    </lineage>
</organism>
<evidence type="ECO:0000256" key="3">
    <source>
        <dbReference type="ARBA" id="ARBA00023274"/>
    </source>
</evidence>
<sequence length="157" mass="17637">MMMIIMAYLVVRIKGTVNIPTWARTTLDNLNLDRRFRATLVPESDESLGMLRKVKEVVAWTKADAATVKELLEKRGRKAGYKPITKADLPKEYKSIDELAAAIADNKIAMSKVEGIKPWFALSPPKGGFKRKTKQQYSQAGVLGDDEELAEIVKRML</sequence>
<evidence type="ECO:0000256" key="4">
    <source>
        <dbReference type="HAMAP-Rule" id="MF_01371"/>
    </source>
</evidence>
<dbReference type="Proteomes" id="UP000027093">
    <property type="component" value="Chromosome"/>
</dbReference>
<reference evidence="6 7" key="1">
    <citation type="journal article" date="2014" name="Int. J. Syst. Evol. Microbiol.">
        <title>Nitrososphaera viennensis gen. nov., sp. nov., an aerobic and mesophilic, ammonia-oxidizing archaeon from soil and a member of the archaeal phylum Thaumarchaeota.</title>
        <authorList>
            <person name="Stieglmeier M."/>
            <person name="Klingl A."/>
            <person name="Alves R.J."/>
            <person name="Rittmann S.K."/>
            <person name="Melcher M."/>
            <person name="Leisch N."/>
            <person name="Schleper C."/>
        </authorList>
    </citation>
    <scope>NUCLEOTIDE SEQUENCE [LARGE SCALE GENOMIC DNA]</scope>
    <source>
        <strain evidence="6">EN76</strain>
    </source>
</reference>
<dbReference type="InterPro" id="IPR005997">
    <property type="entry name" value="Ribosomal_uL30_arc"/>
</dbReference>
<dbReference type="HAMAP" id="MF_01371_A">
    <property type="entry name" value="Ribosomal_uL30_A"/>
    <property type="match status" value="1"/>
</dbReference>